<dbReference type="EnsemblPlants" id="Kaladp0050s0056.1.v1.1">
    <property type="protein sequence ID" value="Kaladp0050s0056.1.v1.1.CDS.1"/>
    <property type="gene ID" value="Kaladp0050s0056.v1.1"/>
</dbReference>
<evidence type="ECO:0000313" key="3">
    <source>
        <dbReference type="Proteomes" id="UP000594263"/>
    </source>
</evidence>
<dbReference type="AlphaFoldDB" id="A0A7N0U0L8"/>
<feature type="transmembrane region" description="Helical" evidence="1">
    <location>
        <begin position="12"/>
        <end position="34"/>
    </location>
</feature>
<dbReference type="Gramene" id="Kaladp0050s0056.1.v1.1">
    <property type="protein sequence ID" value="Kaladp0050s0056.1.v1.1.CDS.1"/>
    <property type="gene ID" value="Kaladp0050s0056.v1.1"/>
</dbReference>
<keyword evidence="1" id="KW-0472">Membrane</keyword>
<keyword evidence="3" id="KW-1185">Reference proteome</keyword>
<dbReference type="Proteomes" id="UP000594263">
    <property type="component" value="Unplaced"/>
</dbReference>
<sequence length="53" mass="6179">METLFGLLITKSIVGFCFLLANALFWALLTVFVIHRHPFFILMYLLYLPSTNK</sequence>
<keyword evidence="1" id="KW-0812">Transmembrane</keyword>
<accession>A0A7N0U0L8</accession>
<evidence type="ECO:0000313" key="2">
    <source>
        <dbReference type="EnsemblPlants" id="Kaladp0050s0056.1.v1.1.CDS.1"/>
    </source>
</evidence>
<protein>
    <submittedName>
        <fullName evidence="2">Uncharacterized protein</fullName>
    </submittedName>
</protein>
<name>A0A7N0U0L8_KALFE</name>
<reference evidence="2" key="1">
    <citation type="submission" date="2021-01" db="UniProtKB">
        <authorList>
            <consortium name="EnsemblPlants"/>
        </authorList>
    </citation>
    <scope>IDENTIFICATION</scope>
</reference>
<proteinExistence type="predicted"/>
<keyword evidence="1" id="KW-1133">Transmembrane helix</keyword>
<organism evidence="2 3">
    <name type="scientific">Kalanchoe fedtschenkoi</name>
    <name type="common">Lavender scallops</name>
    <name type="synonym">South American air plant</name>
    <dbReference type="NCBI Taxonomy" id="63787"/>
    <lineage>
        <taxon>Eukaryota</taxon>
        <taxon>Viridiplantae</taxon>
        <taxon>Streptophyta</taxon>
        <taxon>Embryophyta</taxon>
        <taxon>Tracheophyta</taxon>
        <taxon>Spermatophyta</taxon>
        <taxon>Magnoliopsida</taxon>
        <taxon>eudicotyledons</taxon>
        <taxon>Gunneridae</taxon>
        <taxon>Pentapetalae</taxon>
        <taxon>Saxifragales</taxon>
        <taxon>Crassulaceae</taxon>
        <taxon>Kalanchoe</taxon>
    </lineage>
</organism>
<evidence type="ECO:0000256" key="1">
    <source>
        <dbReference type="SAM" id="Phobius"/>
    </source>
</evidence>